<dbReference type="InterPro" id="IPR033762">
    <property type="entry name" value="MCM_OB"/>
</dbReference>
<evidence type="ECO:0000256" key="9">
    <source>
        <dbReference type="ARBA" id="ARBA00023242"/>
    </source>
</evidence>
<keyword evidence="8 10" id="KW-0238">DNA-binding</keyword>
<dbReference type="KEGG" id="ldo:LDBPK_332840"/>
<dbReference type="GO" id="GO:0005634">
    <property type="term" value="C:nucleus"/>
    <property type="evidence" value="ECO:0007669"/>
    <property type="project" value="UniProtKB-SubCell"/>
</dbReference>
<dbReference type="FunFam" id="3.30.1640.10:FF:000027">
    <property type="entry name" value="DNA helicase"/>
    <property type="match status" value="1"/>
</dbReference>
<evidence type="ECO:0000256" key="7">
    <source>
        <dbReference type="ARBA" id="ARBA00022840"/>
    </source>
</evidence>
<dbReference type="Pfam" id="PF17855">
    <property type="entry name" value="MCM_lid"/>
    <property type="match status" value="1"/>
</dbReference>
<dbReference type="PROSITE" id="PS00847">
    <property type="entry name" value="MCM_1"/>
    <property type="match status" value="1"/>
</dbReference>
<reference evidence="14 18" key="4">
    <citation type="journal article" date="2018" name="Sci. Rep.">
        <title>A complete Leishmania donovani reference genome identifies novel genetic variations associated with virulence.</title>
        <authorList>
            <person name="Lypaczewski P."/>
            <person name="Hoshizaki J."/>
            <person name="Zhang W.-W."/>
            <person name="McCall L.-I."/>
            <person name="Torcivia-Rodriguez J."/>
            <person name="Simonyan V."/>
            <person name="Kaur A."/>
            <person name="Dewar K."/>
            <person name="Matlashewski G."/>
        </authorList>
    </citation>
    <scope>NUCLEOTIDE SEQUENCE [LARGE SCALE GENOMIC DNA]</scope>
    <source>
        <strain evidence="14 18">LdCL</strain>
    </source>
</reference>
<dbReference type="GO" id="GO:0042555">
    <property type="term" value="C:MCM complex"/>
    <property type="evidence" value="ECO:0007669"/>
    <property type="project" value="UniProtKB-UniRule"/>
</dbReference>
<feature type="compositionally biased region" description="Basic and acidic residues" evidence="12">
    <location>
        <begin position="566"/>
        <end position="579"/>
    </location>
</feature>
<dbReference type="PRINTS" id="PR01659">
    <property type="entry name" value="MCMPROTEIN3"/>
</dbReference>
<evidence type="ECO:0000313" key="14">
    <source>
        <dbReference type="EMBL" id="AYU82266.1"/>
    </source>
</evidence>
<dbReference type="InterPro" id="IPR003593">
    <property type="entry name" value="AAA+_ATPase"/>
</dbReference>
<evidence type="ECO:0000256" key="11">
    <source>
        <dbReference type="RuleBase" id="RU368061"/>
    </source>
</evidence>
<dbReference type="AlphaFoldDB" id="A0A3S7X726"/>
<keyword evidence="6 11" id="KW-0347">Helicase</keyword>
<evidence type="ECO:0000256" key="1">
    <source>
        <dbReference type="ARBA" id="ARBA00004123"/>
    </source>
</evidence>
<dbReference type="Proteomes" id="UP000008980">
    <property type="component" value="Chromosome 33"/>
</dbReference>
<keyword evidence="3 11" id="KW-0235">DNA replication</keyword>
<evidence type="ECO:0000313" key="17">
    <source>
        <dbReference type="Proteomes" id="UP000008980"/>
    </source>
</evidence>
<feature type="domain" description="MCM C-terminal AAA(+) ATPase" evidence="13">
    <location>
        <begin position="324"/>
        <end position="529"/>
    </location>
</feature>
<evidence type="ECO:0000313" key="16">
    <source>
        <dbReference type="EMBL" id="TPP53597.1"/>
    </source>
</evidence>
<reference evidence="15" key="2">
    <citation type="submission" date="2011-01" db="EMBL/GenBank/DDBJ databases">
        <authorList>
            <person name="Zhao B.P."/>
            <person name="Ren Z.A."/>
            <person name="Li C.D."/>
        </authorList>
    </citation>
    <scope>NUCLEOTIDE SEQUENCE</scope>
    <source>
        <strain evidence="15">BPK282A1</strain>
    </source>
</reference>
<evidence type="ECO:0000259" key="13">
    <source>
        <dbReference type="PROSITE" id="PS50051"/>
    </source>
</evidence>
<reference evidence="16" key="5">
    <citation type="submission" date="2019-02" db="EMBL/GenBank/DDBJ databases">
        <title>FDA dAtabase for Regulatory Grade micrObial Sequences (FDA-ARGOS): Supporting development and validation of Infectious Disease Dx tests.</title>
        <authorList>
            <person name="Duncan R."/>
            <person name="Fisher C."/>
            <person name="Tallon L.J."/>
            <person name="Sadzewicz L."/>
            <person name="Sengamalay N."/>
            <person name="Ott S."/>
            <person name="Godinez A."/>
            <person name="Nagaraj S."/>
            <person name="Nadendla S."/>
            <person name="Sichtig H."/>
        </authorList>
    </citation>
    <scope>NUCLEOTIDE SEQUENCE</scope>
    <source>
        <strain evidence="16">FDAARGOS_361</strain>
    </source>
</reference>
<evidence type="ECO:0000256" key="5">
    <source>
        <dbReference type="ARBA" id="ARBA00022801"/>
    </source>
</evidence>
<dbReference type="PROSITE" id="PS50051">
    <property type="entry name" value="MCM_2"/>
    <property type="match status" value="1"/>
</dbReference>
<evidence type="ECO:0000256" key="6">
    <source>
        <dbReference type="ARBA" id="ARBA00022806"/>
    </source>
</evidence>
<dbReference type="OrthoDB" id="1882346at2759"/>
<keyword evidence="9 11" id="KW-0539">Nucleus</keyword>
<dbReference type="EMBL" id="RHLC01000007">
    <property type="protein sequence ID" value="TPP53597.1"/>
    <property type="molecule type" value="Genomic_DNA"/>
</dbReference>
<reference evidence="19" key="6">
    <citation type="submission" date="2019-02" db="EMBL/GenBank/DDBJ databases">
        <title>FDA dAtabase for Regulatory Grade micrObial Sequences (FDA-ARGOS): Supporting development and validation of Infectious Disease Dx tests.</title>
        <authorList>
            <person name="Duncan R."/>
            <person name="Fisher C."/>
            <person name="Tallon L."/>
            <person name="Sadzewicz L."/>
            <person name="Sengamalay N."/>
            <person name="Ott S."/>
            <person name="Godinez A."/>
            <person name="Nagaraj S."/>
            <person name="Vavikolanu K."/>
            <person name="Nadendla S."/>
            <person name="Aluvathingal J."/>
            <person name="Sichtig H."/>
        </authorList>
    </citation>
    <scope>NUCLEOTIDE SEQUENCE [LARGE SCALE GENOMIC DNA]</scope>
    <source>
        <strain evidence="19">FDAARGOS_361</strain>
    </source>
</reference>
<dbReference type="InterPro" id="IPR018525">
    <property type="entry name" value="MCM_CS"/>
</dbReference>
<dbReference type="PANTHER" id="PTHR11630:SF46">
    <property type="entry name" value="DNA REPLICATION LICENSING FACTOR MCM3-RELATED"/>
    <property type="match status" value="1"/>
</dbReference>
<keyword evidence="7 10" id="KW-0067">ATP-binding</keyword>
<dbReference type="GO" id="GO:0005524">
    <property type="term" value="F:ATP binding"/>
    <property type="evidence" value="ECO:0007669"/>
    <property type="project" value="UniProtKB-UniRule"/>
</dbReference>
<dbReference type="EMBL" id="FR799620">
    <property type="protein sequence ID" value="CBZ37426.1"/>
    <property type="molecule type" value="Genomic_DNA"/>
</dbReference>
<dbReference type="GO" id="GO:0000727">
    <property type="term" value="P:double-strand break repair via break-induced replication"/>
    <property type="evidence" value="ECO:0007669"/>
    <property type="project" value="TreeGrafter"/>
</dbReference>
<dbReference type="Gene3D" id="3.40.50.300">
    <property type="entry name" value="P-loop containing nucleotide triphosphate hydrolases"/>
    <property type="match status" value="1"/>
</dbReference>
<dbReference type="SMART" id="SM00382">
    <property type="entry name" value="AAA"/>
    <property type="match status" value="1"/>
</dbReference>
<dbReference type="InterPro" id="IPR041562">
    <property type="entry name" value="MCM_lid"/>
</dbReference>
<dbReference type="SUPFAM" id="SSF50249">
    <property type="entry name" value="Nucleic acid-binding proteins"/>
    <property type="match status" value="1"/>
</dbReference>
<comment type="catalytic activity">
    <reaction evidence="11">
        <text>ATP + H2O = ADP + phosphate + H(+)</text>
        <dbReference type="Rhea" id="RHEA:13065"/>
        <dbReference type="ChEBI" id="CHEBI:15377"/>
        <dbReference type="ChEBI" id="CHEBI:15378"/>
        <dbReference type="ChEBI" id="CHEBI:30616"/>
        <dbReference type="ChEBI" id="CHEBI:43474"/>
        <dbReference type="ChEBI" id="CHEBI:456216"/>
        <dbReference type="EC" id="3.6.4.12"/>
    </reaction>
</comment>
<dbReference type="GO" id="GO:0017116">
    <property type="term" value="F:single-stranded DNA helicase activity"/>
    <property type="evidence" value="ECO:0007669"/>
    <property type="project" value="TreeGrafter"/>
</dbReference>
<evidence type="ECO:0000313" key="15">
    <source>
        <dbReference type="EMBL" id="CBZ37426.1"/>
    </source>
</evidence>
<dbReference type="PRINTS" id="PR01657">
    <property type="entry name" value="MCMFAMILY"/>
</dbReference>
<dbReference type="Proteomes" id="UP000274082">
    <property type="component" value="Chromosome 33"/>
</dbReference>
<dbReference type="VEuPathDB" id="TriTrypDB:LdCL_330035500"/>
<evidence type="ECO:0000256" key="4">
    <source>
        <dbReference type="ARBA" id="ARBA00022741"/>
    </source>
</evidence>
<dbReference type="PANTHER" id="PTHR11630">
    <property type="entry name" value="DNA REPLICATION LICENSING FACTOR MCM FAMILY MEMBER"/>
    <property type="match status" value="1"/>
</dbReference>
<evidence type="ECO:0000256" key="10">
    <source>
        <dbReference type="RuleBase" id="RU004070"/>
    </source>
</evidence>
<dbReference type="InterPro" id="IPR027417">
    <property type="entry name" value="P-loop_NTPase"/>
</dbReference>
<accession>A0A3S7X726</accession>
<evidence type="ECO:0000256" key="3">
    <source>
        <dbReference type="ARBA" id="ARBA00022705"/>
    </source>
</evidence>
<dbReference type="OMA" id="NVYPQED"/>
<dbReference type="Pfam" id="PF00493">
    <property type="entry name" value="MCM"/>
    <property type="match status" value="1"/>
</dbReference>
<dbReference type="EMBL" id="CP029532">
    <property type="protein sequence ID" value="AYU82266.1"/>
    <property type="molecule type" value="Genomic_DNA"/>
</dbReference>
<feature type="region of interest" description="Disordered" evidence="12">
    <location>
        <begin position="552"/>
        <end position="594"/>
    </location>
</feature>
<dbReference type="VEuPathDB" id="TriTrypDB:LDHU3_33.3980"/>
<evidence type="ECO:0000256" key="8">
    <source>
        <dbReference type="ARBA" id="ARBA00023125"/>
    </source>
</evidence>
<reference evidence="17" key="3">
    <citation type="submission" date="2011-02" db="EMBL/GenBank/DDBJ databases">
        <title>Whole genome sequencing of Leishmania donovani clinical lines reveals dynamic variation related to drug resistance.</title>
        <authorList>
            <person name="Downing T."/>
            <person name="Imamura H."/>
            <person name="Sanders M."/>
            <person name="Decuypere S."/>
            <person name="Hertz-Fowler C."/>
            <person name="Clark T.G."/>
            <person name="Rijal S."/>
            <person name="Sundar S."/>
            <person name="Quail M.A."/>
            <person name="De Doncker S."/>
            <person name="Maes I."/>
            <person name="Vanaerschot M."/>
            <person name="Stark O."/>
            <person name="Schonian G."/>
            <person name="Dujardin J.C."/>
            <person name="Berriman M."/>
        </authorList>
    </citation>
    <scope>NUCLEOTIDE SEQUENCE [LARGE SCALE GENOMIC DNA]</scope>
    <source>
        <strain evidence="17">BPK282A1</strain>
    </source>
</reference>
<dbReference type="EC" id="3.6.4.12" evidence="11"/>
<dbReference type="GO" id="GO:0016787">
    <property type="term" value="F:hydrolase activity"/>
    <property type="evidence" value="ECO:0007669"/>
    <property type="project" value="UniProtKB-KW"/>
</dbReference>
<comment type="subcellular location">
    <subcellularLocation>
        <location evidence="1 11">Nucleus</location>
    </subcellularLocation>
</comment>
<dbReference type="InterPro" id="IPR001208">
    <property type="entry name" value="MCM_dom"/>
</dbReference>
<evidence type="ECO:0000256" key="2">
    <source>
        <dbReference type="ARBA" id="ARBA00008010"/>
    </source>
</evidence>
<dbReference type="Pfam" id="PF17207">
    <property type="entry name" value="MCM_OB"/>
    <property type="match status" value="1"/>
</dbReference>
<comment type="function">
    <text evidence="11">Acts as component of the MCM2-7 complex (MCM complex) which is the replicative helicase essential for 'once per cell cycle' DNA replication initiation and elongation in eukaryotic cells. The active ATPase sites in the MCM2-7 ring are formed through the interaction surfaces of two neighboring subunits such that a critical structure of a conserved arginine finger motif is provided in trans relative to the ATP-binding site of the Walker A box of the adjacent subunit. The six ATPase active sites, however, are likely to contribute differentially to the complex helicase activity.</text>
</comment>
<sequence length="881" mass="95098">MLTNRTLTEEQTIIRRHFTDFFESERYEEKYHARIQAMIVAGKARLLLDIGDFLDYVPISAGGDGGDGAGTGGAGSELGLSLGANIIRQPSKYIPLLELALHDVVLRQQPEYLKVDYRSRAVHAGFEGPVGRVLSPRELYARHLNTMVALEGIVTRQSTNRPRVLETVHYCVETNKFTKKEFRDQLTPMIDSSHLPTVNVMPKTDIEGHALRTELGLCTFMDSQCAVLQEAPERAPTGQLPRNVEVRFDDDLVDAVKPGDRVLLVGVYMPYTTSDSKSFQSIVLVNHVVPTQAFTFLSRPIPSVEDRLTRFAQRCAEQLGPGGVLETLSKAVAPTIYGMTAAKQAILLMMVGGVERKSHNSHVRGDINVLLVGEPSTAKSQLLRFVLGIAPLALSTTGKGSSGVGLTAAVATDSYTGERSLSAGAMVLADRGILCIDEFDKMGSQDRVAMHEAMEQQTVTIAKAGIHASLNARCSVLAAANPIYGFYSVQHRLAFNVGLPESLLSRFDLTFIILDQHASDYNRRIGYHILRNHMTAEAVRYDEVDSRTVVDSVEAGSGRESSGAELDGRDGRRGGRGVDGEDGGSGESRLDLRMTTNSTGESIVSIDFLRTFLQMAKRGSPLLTEVSRDLVCQHYVQLRAEQQDGGRDGFFITPRTLDAIVRLCTAHAKLRLSPTVEESDVTAAMALLRASVNAATTATQQRKDDNQLSLSEAAAGVAGAALAPGQKRPNAAMEVVGAQNRASKAGAYLSSGTEEYVADKASGRSSHQRLRTESALVGDSGRASGEAAAAVSDAAPAVTTGIFSNAAVAAVDINLSRRVIEALKQLQREQRDGVSLDELHERLGGHTISAESLKLSVMQLQGDAFIFESTEDGGSNTIQFI</sequence>
<protein>
    <recommendedName>
        <fullName evidence="11">DNA replication licensing factor MCM3</fullName>
        <ecNumber evidence="11">3.6.4.12</ecNumber>
    </recommendedName>
</protein>
<dbReference type="InterPro" id="IPR008046">
    <property type="entry name" value="Mcm3"/>
</dbReference>
<dbReference type="SMART" id="SM00350">
    <property type="entry name" value="MCM"/>
    <property type="match status" value="1"/>
</dbReference>
<organism evidence="14 18">
    <name type="scientific">Leishmania donovani</name>
    <dbReference type="NCBI Taxonomy" id="5661"/>
    <lineage>
        <taxon>Eukaryota</taxon>
        <taxon>Discoba</taxon>
        <taxon>Euglenozoa</taxon>
        <taxon>Kinetoplastea</taxon>
        <taxon>Metakinetoplastina</taxon>
        <taxon>Trypanosomatida</taxon>
        <taxon>Trypanosomatidae</taxon>
        <taxon>Leishmaniinae</taxon>
        <taxon>Leishmania</taxon>
    </lineage>
</organism>
<dbReference type="InterPro" id="IPR031327">
    <property type="entry name" value="MCM"/>
</dbReference>
<comment type="subunit">
    <text evidence="11">Component of the MCM2-7 complex.</text>
</comment>
<accession>E9BPM2</accession>
<dbReference type="RefSeq" id="XP_003864108.1">
    <property type="nucleotide sequence ID" value="XM_003864060.1"/>
</dbReference>
<gene>
    <name evidence="16" type="ORF">CGC21_37240</name>
    <name evidence="15" type="ORF">LDBPK_332840</name>
    <name evidence="14" type="ORF">LdCL_330035500</name>
</gene>
<reference evidence="15 17" key="1">
    <citation type="journal article" date="2011" name="Genome Res.">
        <title>Whole genome sequencing of multiple Leishmania donovani clinical isolates provides insights into population structure and mechanisms of drug resistance.</title>
        <authorList>
            <person name="Downing T."/>
            <person name="Imamura H."/>
            <person name="Decuypere S."/>
            <person name="Clark T.G."/>
            <person name="Coombs G.H."/>
            <person name="Cotton J.A."/>
            <person name="Hilley J.D."/>
            <person name="de Doncker S."/>
            <person name="Maes I."/>
            <person name="Mottram J.C."/>
            <person name="Quail M.A."/>
            <person name="Rijal S."/>
            <person name="Sanders M."/>
            <person name="Schonian G."/>
            <person name="Stark O."/>
            <person name="Sundar S."/>
            <person name="Vanaerschot M."/>
            <person name="Hertz-Fowler C."/>
            <person name="Dujardin J.C."/>
            <person name="Berriman M."/>
        </authorList>
    </citation>
    <scope>NUCLEOTIDE SEQUENCE [LARGE SCALE GENOMIC DNA]</scope>
    <source>
        <strain evidence="15 17">BPK282A1</strain>
    </source>
</reference>
<keyword evidence="18" id="KW-1185">Reference proteome</keyword>
<dbReference type="GeneID" id="13392504"/>
<dbReference type="Gene3D" id="2.20.28.10">
    <property type="match status" value="1"/>
</dbReference>
<dbReference type="Proteomes" id="UP000318447">
    <property type="component" value="Unassembled WGS sequence"/>
</dbReference>
<dbReference type="Gene3D" id="3.30.1640.10">
    <property type="entry name" value="mini-chromosome maintenance (MCM) complex, chain A, domain 1"/>
    <property type="match status" value="1"/>
</dbReference>
<evidence type="ECO:0000313" key="19">
    <source>
        <dbReference type="Proteomes" id="UP000318447"/>
    </source>
</evidence>
<dbReference type="GO" id="GO:1902975">
    <property type="term" value="P:mitotic DNA replication initiation"/>
    <property type="evidence" value="ECO:0007669"/>
    <property type="project" value="TreeGrafter"/>
</dbReference>
<keyword evidence="4 10" id="KW-0547">Nucleotide-binding</keyword>
<name>A0A3S7X726_LEIDO</name>
<dbReference type="VEuPathDB" id="TriTrypDB:LdBPK_332840.1"/>
<dbReference type="GO" id="GO:0006271">
    <property type="term" value="P:DNA strand elongation involved in DNA replication"/>
    <property type="evidence" value="ECO:0007669"/>
    <property type="project" value="TreeGrafter"/>
</dbReference>
<evidence type="ECO:0000256" key="12">
    <source>
        <dbReference type="SAM" id="MobiDB-lite"/>
    </source>
</evidence>
<proteinExistence type="inferred from homology"/>
<keyword evidence="5 11" id="KW-0378">Hydrolase</keyword>
<dbReference type="InterPro" id="IPR012340">
    <property type="entry name" value="NA-bd_OB-fold"/>
</dbReference>
<comment type="similarity">
    <text evidence="2 10">Belongs to the MCM family.</text>
</comment>
<dbReference type="GO" id="GO:0003697">
    <property type="term" value="F:single-stranded DNA binding"/>
    <property type="evidence" value="ECO:0007669"/>
    <property type="project" value="TreeGrafter"/>
</dbReference>
<dbReference type="SUPFAM" id="SSF52540">
    <property type="entry name" value="P-loop containing nucleoside triphosphate hydrolases"/>
    <property type="match status" value="1"/>
</dbReference>
<dbReference type="Gene3D" id="2.40.50.140">
    <property type="entry name" value="Nucleic acid-binding proteins"/>
    <property type="match status" value="1"/>
</dbReference>
<evidence type="ECO:0000313" key="18">
    <source>
        <dbReference type="Proteomes" id="UP000274082"/>
    </source>
</evidence>